<dbReference type="InterPro" id="IPR013563">
    <property type="entry name" value="Oligopep_ABC_C"/>
</dbReference>
<evidence type="ECO:0000313" key="9">
    <source>
        <dbReference type="EMBL" id="MYZ47210.1"/>
    </source>
</evidence>
<evidence type="ECO:0000256" key="6">
    <source>
        <dbReference type="ARBA" id="ARBA00022840"/>
    </source>
</evidence>
<name>A0A964WSW1_9HYPH</name>
<keyword evidence="5" id="KW-0547">Nucleotide-binding</keyword>
<dbReference type="Pfam" id="PF00005">
    <property type="entry name" value="ABC_tran"/>
    <property type="match status" value="2"/>
</dbReference>
<dbReference type="OrthoDB" id="9802264at2"/>
<sequence>MSGDPILSVRDLHVRFALASGEVHAVRGVDLDVQAGETVAIVGESGSGKSQTAMAAMGLLASNGKAAGRILYRGEDLLKLGPRRLDRIRGDRITMIFQEPMTSLDPLYRIGRQIAEPMIHHRGLGARAARARAIELLRLVRMPHPERRIDAYPHELSGGQRQRVMIAMALANDPDILIADEPTTALDVTIQAQILELLKDLQARLGMAIVFITHDLGIVRRFADRVCVMRAGEVVETGRVEPIFADPKAAYTKMLLAAEPTGRKNPVPPGAPILLEARNLAVSFHIPAGWFGRSAFELKAVDRVTLALRQGQTIGIVGESGSGKSTLGRALLRLMESEGTIRFEGRDLRSIDLRRNPEIRRELQIVFQDPYGSLSPRLTVGQIVTEGLLVHEPGLSRAERDRRAIAALEEVRLDPAMRDRYPHEFSGGQRQRIAIARTMILKPRVVVLDEPTSALDRSVQKEIVDLLRELQRVHDLSYLFISHDLAVVRALADDVIVMRNGRVVEHGPADDIFEHPRDGYTRALLSAAFGGWAGGEEPEMRSDVSTAMDL</sequence>
<evidence type="ECO:0000256" key="3">
    <source>
        <dbReference type="ARBA" id="ARBA00022448"/>
    </source>
</evidence>
<dbReference type="SUPFAM" id="SSF52540">
    <property type="entry name" value="P-loop containing nucleoside triphosphate hydrolases"/>
    <property type="match status" value="2"/>
</dbReference>
<proteinExistence type="inferred from homology"/>
<dbReference type="InterPro" id="IPR027417">
    <property type="entry name" value="P-loop_NTPase"/>
</dbReference>
<dbReference type="AlphaFoldDB" id="A0A964WSW1"/>
<dbReference type="SMART" id="SM00382">
    <property type="entry name" value="AAA"/>
    <property type="match status" value="2"/>
</dbReference>
<reference evidence="9" key="1">
    <citation type="submission" date="2019-03" db="EMBL/GenBank/DDBJ databases">
        <title>Afifella sp. nov., isolated from activated sludge.</title>
        <authorList>
            <person name="Li Q."/>
            <person name="Liu Y."/>
        </authorList>
    </citation>
    <scope>NUCLEOTIDE SEQUENCE</scope>
    <source>
        <strain evidence="9">L72</strain>
    </source>
</reference>
<evidence type="ECO:0000256" key="5">
    <source>
        <dbReference type="ARBA" id="ARBA00022741"/>
    </source>
</evidence>
<dbReference type="GO" id="GO:0055085">
    <property type="term" value="P:transmembrane transport"/>
    <property type="evidence" value="ECO:0007669"/>
    <property type="project" value="UniProtKB-ARBA"/>
</dbReference>
<keyword evidence="6 9" id="KW-0067">ATP-binding</keyword>
<dbReference type="Proteomes" id="UP000773614">
    <property type="component" value="Unassembled WGS sequence"/>
</dbReference>
<keyword evidence="7" id="KW-0472">Membrane</keyword>
<dbReference type="CDD" id="cd03257">
    <property type="entry name" value="ABC_NikE_OppD_transporters"/>
    <property type="match status" value="2"/>
</dbReference>
<evidence type="ECO:0000256" key="1">
    <source>
        <dbReference type="ARBA" id="ARBA00004417"/>
    </source>
</evidence>
<comment type="subcellular location">
    <subcellularLocation>
        <location evidence="1">Cell inner membrane</location>
        <topology evidence="1">Peripheral membrane protein</topology>
    </subcellularLocation>
</comment>
<dbReference type="GO" id="GO:0016887">
    <property type="term" value="F:ATP hydrolysis activity"/>
    <property type="evidence" value="ECO:0007669"/>
    <property type="project" value="InterPro"/>
</dbReference>
<dbReference type="InterPro" id="IPR003439">
    <property type="entry name" value="ABC_transporter-like_ATP-bd"/>
</dbReference>
<evidence type="ECO:0000256" key="2">
    <source>
        <dbReference type="ARBA" id="ARBA00005417"/>
    </source>
</evidence>
<dbReference type="EMBL" id="SPKJ01000011">
    <property type="protein sequence ID" value="MYZ47210.1"/>
    <property type="molecule type" value="Genomic_DNA"/>
</dbReference>
<dbReference type="PROSITE" id="PS00211">
    <property type="entry name" value="ABC_TRANSPORTER_1"/>
    <property type="match status" value="2"/>
</dbReference>
<evidence type="ECO:0000256" key="7">
    <source>
        <dbReference type="ARBA" id="ARBA00023136"/>
    </source>
</evidence>
<comment type="similarity">
    <text evidence="2">Belongs to the ABC transporter superfamily.</text>
</comment>
<evidence type="ECO:0000313" key="10">
    <source>
        <dbReference type="Proteomes" id="UP000773614"/>
    </source>
</evidence>
<dbReference type="GO" id="GO:0005886">
    <property type="term" value="C:plasma membrane"/>
    <property type="evidence" value="ECO:0007669"/>
    <property type="project" value="UniProtKB-SubCell"/>
</dbReference>
<dbReference type="NCBIfam" id="NF008453">
    <property type="entry name" value="PRK11308.1"/>
    <property type="match status" value="2"/>
</dbReference>
<dbReference type="PANTHER" id="PTHR43297:SF2">
    <property type="entry name" value="DIPEPTIDE TRANSPORT ATP-BINDING PROTEIN DPPD"/>
    <property type="match status" value="1"/>
</dbReference>
<feature type="domain" description="ABC transporter" evidence="8">
    <location>
        <begin position="9"/>
        <end position="256"/>
    </location>
</feature>
<keyword evidence="4" id="KW-1003">Cell membrane</keyword>
<dbReference type="FunFam" id="3.40.50.300:FF:000016">
    <property type="entry name" value="Oligopeptide ABC transporter ATP-binding component"/>
    <property type="match status" value="2"/>
</dbReference>
<feature type="domain" description="ABC transporter" evidence="8">
    <location>
        <begin position="275"/>
        <end position="525"/>
    </location>
</feature>
<dbReference type="GO" id="GO:0015833">
    <property type="term" value="P:peptide transport"/>
    <property type="evidence" value="ECO:0007669"/>
    <property type="project" value="InterPro"/>
</dbReference>
<dbReference type="PANTHER" id="PTHR43297">
    <property type="entry name" value="OLIGOPEPTIDE TRANSPORT ATP-BINDING PROTEIN APPD"/>
    <property type="match status" value="1"/>
</dbReference>
<dbReference type="InterPro" id="IPR003593">
    <property type="entry name" value="AAA+_ATPase"/>
</dbReference>
<comment type="caution">
    <text evidence="9">The sequence shown here is derived from an EMBL/GenBank/DDBJ whole genome shotgun (WGS) entry which is preliminary data.</text>
</comment>
<gene>
    <name evidence="9" type="ORF">E4O86_05730</name>
</gene>
<dbReference type="InterPro" id="IPR050388">
    <property type="entry name" value="ABC_Ni/Peptide_Import"/>
</dbReference>
<keyword evidence="3" id="KW-0813">Transport</keyword>
<dbReference type="RefSeq" id="WP_161139560.1">
    <property type="nucleotide sequence ID" value="NZ_SPKJ01000011.1"/>
</dbReference>
<keyword evidence="10" id="KW-1185">Reference proteome</keyword>
<accession>A0A964WSW1</accession>
<dbReference type="GO" id="GO:0005524">
    <property type="term" value="F:ATP binding"/>
    <property type="evidence" value="ECO:0007669"/>
    <property type="project" value="UniProtKB-KW"/>
</dbReference>
<dbReference type="Gene3D" id="3.40.50.300">
    <property type="entry name" value="P-loop containing nucleotide triphosphate hydrolases"/>
    <property type="match status" value="2"/>
</dbReference>
<organism evidence="9 10">
    <name type="scientific">Propylenella binzhouense</name>
    <dbReference type="NCBI Taxonomy" id="2555902"/>
    <lineage>
        <taxon>Bacteria</taxon>
        <taxon>Pseudomonadati</taxon>
        <taxon>Pseudomonadota</taxon>
        <taxon>Alphaproteobacteria</taxon>
        <taxon>Hyphomicrobiales</taxon>
        <taxon>Propylenellaceae</taxon>
        <taxon>Propylenella</taxon>
    </lineage>
</organism>
<protein>
    <submittedName>
        <fullName evidence="9">ABC transporter ATP-binding protein</fullName>
    </submittedName>
</protein>
<evidence type="ECO:0000256" key="4">
    <source>
        <dbReference type="ARBA" id="ARBA00022475"/>
    </source>
</evidence>
<dbReference type="PROSITE" id="PS50893">
    <property type="entry name" value="ABC_TRANSPORTER_2"/>
    <property type="match status" value="2"/>
</dbReference>
<dbReference type="Pfam" id="PF08352">
    <property type="entry name" value="oligo_HPY"/>
    <property type="match status" value="1"/>
</dbReference>
<dbReference type="NCBIfam" id="NF007739">
    <property type="entry name" value="PRK10419.1"/>
    <property type="match status" value="2"/>
</dbReference>
<dbReference type="InterPro" id="IPR017871">
    <property type="entry name" value="ABC_transporter-like_CS"/>
</dbReference>
<evidence type="ECO:0000259" key="8">
    <source>
        <dbReference type="PROSITE" id="PS50893"/>
    </source>
</evidence>